<dbReference type="GO" id="GO:0008017">
    <property type="term" value="F:microtubule binding"/>
    <property type="evidence" value="ECO:0007669"/>
    <property type="project" value="TreeGrafter"/>
</dbReference>
<dbReference type="GO" id="GO:0005874">
    <property type="term" value="C:microtubule"/>
    <property type="evidence" value="ECO:0007669"/>
    <property type="project" value="TreeGrafter"/>
</dbReference>
<dbReference type="KEGG" id="kne:92180013"/>
<dbReference type="GeneID" id="92180013"/>
<dbReference type="PRINTS" id="PR00195">
    <property type="entry name" value="DYNAMIN"/>
</dbReference>
<dbReference type="InterPro" id="IPR001401">
    <property type="entry name" value="Dynamin_GTPase"/>
</dbReference>
<dbReference type="Proteomes" id="UP001388673">
    <property type="component" value="Unassembled WGS sequence"/>
</dbReference>
<evidence type="ECO:0000259" key="3">
    <source>
        <dbReference type="SMART" id="SM00053"/>
    </source>
</evidence>
<feature type="coiled-coil region" evidence="1">
    <location>
        <begin position="714"/>
        <end position="750"/>
    </location>
</feature>
<dbReference type="RefSeq" id="XP_066803369.1">
    <property type="nucleotide sequence ID" value="XM_066945868.1"/>
</dbReference>
<evidence type="ECO:0000313" key="5">
    <source>
        <dbReference type="Proteomes" id="UP001388673"/>
    </source>
</evidence>
<dbReference type="GO" id="GO:0016020">
    <property type="term" value="C:membrane"/>
    <property type="evidence" value="ECO:0007669"/>
    <property type="project" value="TreeGrafter"/>
</dbReference>
<dbReference type="SUPFAM" id="SSF52540">
    <property type="entry name" value="P-loop containing nucleoside triphosphate hydrolases"/>
    <property type="match status" value="1"/>
</dbReference>
<name>A0AAW0YRT1_9TREE</name>
<sequence>MRQVLNTPLTPSPTEVSLSPHKFPTRHTSRSTPPSYASELGSSAIIGQRSSNDDETTLAKYFAIHDMLSREYPNDKDLPRPVICTLGAQNSGKSSALSALLWVEFWSAEKTATHGVNFVRSRKGNGPFTASIQIQVNRFGKTESIDFASAIQDQEAFTEALRLAGEEARRVDVAGTRVRTWEELRVVDRSEQIAGIESWPEFTENVVSVSVHGPRQFDFDIVDLPGLNGSAVAEDMICKYISQTHNIILLCISAGGNDPSITDRWIQLANMYDPKGSRTIGVITRADLIDPDLETGSIFVDLIRGRDEIVGFKPAHKWWPLRSRTAQERKSKVSDIHVYKAQEVLFDRPDWKALQEAEGRQMGTGPLQKKLEDVFRSVITANIVALKESIRIRQREADEWLSNHLPLTNPVGTLHDDILHRLAVTFSELVQRANRLGASATFVNLQENFEKEIHKSLPEFTPSSEVEPVEKVYESFYQVQGFGLGKGETISLDSFLDMVKQHTSRRDSGDIDTKALMKTFLDRSAKQWLEAAEIHLEAIWRHVTTLQRAAAEQVCEDKVELVNEIMLHLEPLVWSCQAKCHDFVRQVSKVTAASPSDVALEIHHSSKKLIKRAQDHFANQYEKFASDTRSSASVVGEGVETIIGASATPEERERCFALQAKITVTIYGNALEFTTMVGRFAQLAVFDYVEQVSAALRRGLHLEDVEEGVRKRAADLLESDAETKRERKRRARTRDDLKILEQKLNEFVED</sequence>
<protein>
    <recommendedName>
        <fullName evidence="3">Dynamin GTPase domain-containing protein</fullName>
    </recommendedName>
</protein>
<dbReference type="SMART" id="SM00053">
    <property type="entry name" value="DYNc"/>
    <property type="match status" value="1"/>
</dbReference>
<dbReference type="AlphaFoldDB" id="A0AAW0YRT1"/>
<dbReference type="InterPro" id="IPR027417">
    <property type="entry name" value="P-loop_NTPase"/>
</dbReference>
<proteinExistence type="predicted"/>
<dbReference type="PANTHER" id="PTHR11566">
    <property type="entry name" value="DYNAMIN"/>
    <property type="match status" value="1"/>
</dbReference>
<dbReference type="InterPro" id="IPR045063">
    <property type="entry name" value="Dynamin_N"/>
</dbReference>
<feature type="compositionally biased region" description="Polar residues" evidence="2">
    <location>
        <begin position="1"/>
        <end position="17"/>
    </location>
</feature>
<evidence type="ECO:0000256" key="2">
    <source>
        <dbReference type="SAM" id="MobiDB-lite"/>
    </source>
</evidence>
<keyword evidence="1" id="KW-0175">Coiled coil</keyword>
<feature type="region of interest" description="Disordered" evidence="2">
    <location>
        <begin position="1"/>
        <end position="38"/>
    </location>
</feature>
<keyword evidence="5" id="KW-1185">Reference proteome</keyword>
<comment type="caution">
    <text evidence="4">The sequence shown here is derived from an EMBL/GenBank/DDBJ whole genome shotgun (WGS) entry which is preliminary data.</text>
</comment>
<dbReference type="GO" id="GO:0003924">
    <property type="term" value="F:GTPase activity"/>
    <property type="evidence" value="ECO:0007669"/>
    <property type="project" value="InterPro"/>
</dbReference>
<dbReference type="Gene3D" id="3.40.50.300">
    <property type="entry name" value="P-loop containing nucleotide triphosphate hydrolases"/>
    <property type="match status" value="1"/>
</dbReference>
<reference evidence="4 5" key="1">
    <citation type="journal article" date="2024" name="bioRxiv">
        <title>Comparative genomics of Cryptococcus and Kwoniella reveals pathogenesis evolution and contrasting karyotype dynamics via intercentromeric recombination or chromosome fusion.</title>
        <authorList>
            <person name="Coelho M.A."/>
            <person name="David-Palma M."/>
            <person name="Shea T."/>
            <person name="Bowers K."/>
            <person name="McGinley-Smith S."/>
            <person name="Mohammad A.W."/>
            <person name="Gnirke A."/>
            <person name="Yurkov A.M."/>
            <person name="Nowrousian M."/>
            <person name="Sun S."/>
            <person name="Cuomo C.A."/>
            <person name="Heitman J."/>
        </authorList>
    </citation>
    <scope>NUCLEOTIDE SEQUENCE [LARGE SCALE GENOMIC DNA]</scope>
    <source>
        <strain evidence="4 5">CBS 13917</strain>
    </source>
</reference>
<gene>
    <name evidence="4" type="ORF">IAR55_002755</name>
</gene>
<dbReference type="EMBL" id="JBCAWK010000005">
    <property type="protein sequence ID" value="KAK8858528.1"/>
    <property type="molecule type" value="Genomic_DNA"/>
</dbReference>
<dbReference type="InterPro" id="IPR022812">
    <property type="entry name" value="Dynamin"/>
</dbReference>
<evidence type="ECO:0000256" key="1">
    <source>
        <dbReference type="SAM" id="Coils"/>
    </source>
</evidence>
<accession>A0AAW0YRT1</accession>
<feature type="domain" description="Dynamin GTPase" evidence="3">
    <location>
        <begin position="58"/>
        <end position="312"/>
    </location>
</feature>
<organism evidence="4 5">
    <name type="scientific">Kwoniella newhampshirensis</name>
    <dbReference type="NCBI Taxonomy" id="1651941"/>
    <lineage>
        <taxon>Eukaryota</taxon>
        <taxon>Fungi</taxon>
        <taxon>Dikarya</taxon>
        <taxon>Basidiomycota</taxon>
        <taxon>Agaricomycotina</taxon>
        <taxon>Tremellomycetes</taxon>
        <taxon>Tremellales</taxon>
        <taxon>Cryptococcaceae</taxon>
        <taxon>Kwoniella</taxon>
    </lineage>
</organism>
<dbReference type="Pfam" id="PF00350">
    <property type="entry name" value="Dynamin_N"/>
    <property type="match status" value="1"/>
</dbReference>
<dbReference type="GO" id="GO:0005737">
    <property type="term" value="C:cytoplasm"/>
    <property type="evidence" value="ECO:0007669"/>
    <property type="project" value="TreeGrafter"/>
</dbReference>
<evidence type="ECO:0000313" key="4">
    <source>
        <dbReference type="EMBL" id="KAK8858528.1"/>
    </source>
</evidence>
<dbReference type="GO" id="GO:0005525">
    <property type="term" value="F:GTP binding"/>
    <property type="evidence" value="ECO:0007669"/>
    <property type="project" value="InterPro"/>
</dbReference>